<dbReference type="InterPro" id="IPR050553">
    <property type="entry name" value="Thioredoxin_ResA/DsbE_sf"/>
</dbReference>
<dbReference type="OrthoDB" id="25753at2"/>
<dbReference type="RefSeq" id="WP_144705545.1">
    <property type="nucleotide sequence ID" value="NZ_VNJJ01000013.1"/>
</dbReference>
<dbReference type="PANTHER" id="PTHR42852">
    <property type="entry name" value="THIOL:DISULFIDE INTERCHANGE PROTEIN DSBE"/>
    <property type="match status" value="1"/>
</dbReference>
<dbReference type="InterPro" id="IPR013766">
    <property type="entry name" value="Thioredoxin_domain"/>
</dbReference>
<keyword evidence="2" id="KW-1133">Transmembrane helix</keyword>
<dbReference type="SUPFAM" id="SSF52833">
    <property type="entry name" value="Thioredoxin-like"/>
    <property type="match status" value="1"/>
</dbReference>
<sequence>MKKIGQWAVIVAAIIIAVFWAMKSPDRPTEARMGEQAPMISLPSLDGHSYALRPEPGKALIVNFWASWCEPCRREAPELQEFHDRHQDEANVLAVNLTSKDQIDLAFAFAQQNNLLIPVLLDEKSEAANAYHIASLPTTYVIAPDGKISARKIGQVDRETLETFIQDAFK</sequence>
<accession>A0A559JB56</accession>
<keyword evidence="2" id="KW-0472">Membrane</keyword>
<evidence type="ECO:0000256" key="2">
    <source>
        <dbReference type="SAM" id="Phobius"/>
    </source>
</evidence>
<evidence type="ECO:0000259" key="3">
    <source>
        <dbReference type="PROSITE" id="PS51352"/>
    </source>
</evidence>
<reference evidence="4 5" key="1">
    <citation type="submission" date="2019-07" db="EMBL/GenBank/DDBJ databases">
        <authorList>
            <person name="Kim J."/>
        </authorList>
    </citation>
    <scope>NUCLEOTIDE SEQUENCE [LARGE SCALE GENOMIC DNA]</scope>
    <source>
        <strain evidence="4 5">G13</strain>
    </source>
</reference>
<dbReference type="AlphaFoldDB" id="A0A559JB56"/>
<feature type="domain" description="Thioredoxin" evidence="3">
    <location>
        <begin position="31"/>
        <end position="170"/>
    </location>
</feature>
<keyword evidence="5" id="KW-1185">Reference proteome</keyword>
<dbReference type="CDD" id="cd02966">
    <property type="entry name" value="TlpA_like_family"/>
    <property type="match status" value="1"/>
</dbReference>
<dbReference type="PROSITE" id="PS51352">
    <property type="entry name" value="THIOREDOXIN_2"/>
    <property type="match status" value="1"/>
</dbReference>
<protein>
    <submittedName>
        <fullName evidence="4">TlpA family protein disulfide reductase</fullName>
    </submittedName>
</protein>
<organism evidence="4 5">
    <name type="scientific">Cohnella terricola</name>
    <dbReference type="NCBI Taxonomy" id="1289167"/>
    <lineage>
        <taxon>Bacteria</taxon>
        <taxon>Bacillati</taxon>
        <taxon>Bacillota</taxon>
        <taxon>Bacilli</taxon>
        <taxon>Bacillales</taxon>
        <taxon>Paenibacillaceae</taxon>
        <taxon>Cohnella</taxon>
    </lineage>
</organism>
<comment type="caution">
    <text evidence="4">The sequence shown here is derived from an EMBL/GenBank/DDBJ whole genome shotgun (WGS) entry which is preliminary data.</text>
</comment>
<gene>
    <name evidence="4" type="ORF">FPZ45_19345</name>
</gene>
<dbReference type="PANTHER" id="PTHR42852:SF17">
    <property type="entry name" value="THIOREDOXIN-LIKE PROTEIN HI_1115"/>
    <property type="match status" value="1"/>
</dbReference>
<name>A0A559JB56_9BACL</name>
<dbReference type="Proteomes" id="UP000316330">
    <property type="component" value="Unassembled WGS sequence"/>
</dbReference>
<dbReference type="PROSITE" id="PS00194">
    <property type="entry name" value="THIOREDOXIN_1"/>
    <property type="match status" value="1"/>
</dbReference>
<dbReference type="Gene3D" id="3.40.30.10">
    <property type="entry name" value="Glutaredoxin"/>
    <property type="match status" value="1"/>
</dbReference>
<evidence type="ECO:0000313" key="5">
    <source>
        <dbReference type="Proteomes" id="UP000316330"/>
    </source>
</evidence>
<dbReference type="GO" id="GO:0016491">
    <property type="term" value="F:oxidoreductase activity"/>
    <property type="evidence" value="ECO:0007669"/>
    <property type="project" value="InterPro"/>
</dbReference>
<feature type="transmembrane region" description="Helical" evidence="2">
    <location>
        <begin position="6"/>
        <end position="22"/>
    </location>
</feature>
<dbReference type="Pfam" id="PF00578">
    <property type="entry name" value="AhpC-TSA"/>
    <property type="match status" value="1"/>
</dbReference>
<dbReference type="InterPro" id="IPR000866">
    <property type="entry name" value="AhpC/TSA"/>
</dbReference>
<dbReference type="GO" id="GO:0016209">
    <property type="term" value="F:antioxidant activity"/>
    <property type="evidence" value="ECO:0007669"/>
    <property type="project" value="InterPro"/>
</dbReference>
<dbReference type="EMBL" id="VNJJ01000013">
    <property type="protein sequence ID" value="TVX97114.1"/>
    <property type="molecule type" value="Genomic_DNA"/>
</dbReference>
<keyword evidence="2" id="KW-0812">Transmembrane</keyword>
<evidence type="ECO:0000313" key="4">
    <source>
        <dbReference type="EMBL" id="TVX97114.1"/>
    </source>
</evidence>
<dbReference type="InterPro" id="IPR036249">
    <property type="entry name" value="Thioredoxin-like_sf"/>
</dbReference>
<keyword evidence="1" id="KW-1015">Disulfide bond</keyword>
<evidence type="ECO:0000256" key="1">
    <source>
        <dbReference type="ARBA" id="ARBA00023157"/>
    </source>
</evidence>
<dbReference type="InterPro" id="IPR017937">
    <property type="entry name" value="Thioredoxin_CS"/>
</dbReference>
<proteinExistence type="predicted"/>